<dbReference type="InterPro" id="IPR008266">
    <property type="entry name" value="Tyr_kinase_AS"/>
</dbReference>
<dbReference type="Pfam" id="PF00024">
    <property type="entry name" value="PAN_1"/>
    <property type="match status" value="2"/>
</dbReference>
<dbReference type="PROSITE" id="PS01186">
    <property type="entry name" value="EGF_2"/>
    <property type="match status" value="1"/>
</dbReference>
<evidence type="ECO:0000256" key="8">
    <source>
        <dbReference type="ARBA" id="ARBA00022737"/>
    </source>
</evidence>
<dbReference type="GeneID" id="118431379"/>
<dbReference type="SMART" id="SM00454">
    <property type="entry name" value="SAM"/>
    <property type="match status" value="1"/>
</dbReference>
<dbReference type="InterPro" id="IPR017441">
    <property type="entry name" value="Protein_kinase_ATP_BS"/>
</dbReference>
<dbReference type="Pfam" id="PF12947">
    <property type="entry name" value="EGF_3"/>
    <property type="match status" value="1"/>
</dbReference>
<evidence type="ECO:0000259" key="25">
    <source>
        <dbReference type="PROSITE" id="PS50011"/>
    </source>
</evidence>
<dbReference type="Pfam" id="PF07647">
    <property type="entry name" value="SAM_2"/>
    <property type="match status" value="1"/>
</dbReference>
<evidence type="ECO:0000256" key="12">
    <source>
        <dbReference type="ARBA" id="ARBA00022989"/>
    </source>
</evidence>
<feature type="domain" description="Protein kinase" evidence="25">
    <location>
        <begin position="459"/>
        <end position="736"/>
    </location>
</feature>
<dbReference type="EC" id="2.7.10.1" evidence="2"/>
<dbReference type="InterPro" id="IPR003609">
    <property type="entry name" value="Pan_app"/>
</dbReference>
<dbReference type="Gene3D" id="3.50.4.10">
    <property type="entry name" value="Hepatocyte Growth Factor"/>
    <property type="match status" value="2"/>
</dbReference>
<dbReference type="SMART" id="SM00219">
    <property type="entry name" value="TyrKc"/>
    <property type="match status" value="1"/>
</dbReference>
<reference evidence="28" key="1">
    <citation type="journal article" date="2020" name="Nat. Ecol. Evol.">
        <title>Deeply conserved synteny resolves early events in vertebrate evolution.</title>
        <authorList>
            <person name="Simakov O."/>
            <person name="Marletaz F."/>
            <person name="Yue J.X."/>
            <person name="O'Connell B."/>
            <person name="Jenkins J."/>
            <person name="Brandt A."/>
            <person name="Calef R."/>
            <person name="Tung C.H."/>
            <person name="Huang T.K."/>
            <person name="Schmutz J."/>
            <person name="Satoh N."/>
            <person name="Yu J.K."/>
            <person name="Putnam N.H."/>
            <person name="Green R.E."/>
            <person name="Rokhsar D.S."/>
        </authorList>
    </citation>
    <scope>NUCLEOTIDE SEQUENCE [LARGE SCALE GENOMIC DNA]</scope>
    <source>
        <strain evidence="28">S238N-H82</strain>
    </source>
</reference>
<reference evidence="29" key="2">
    <citation type="submission" date="2025-08" db="UniProtKB">
        <authorList>
            <consortium name="RefSeq"/>
        </authorList>
    </citation>
    <scope>IDENTIFICATION</scope>
    <source>
        <strain evidence="29">S238N-H82</strain>
        <tissue evidence="29">Testes</tissue>
    </source>
</reference>
<dbReference type="Gene3D" id="3.30.200.20">
    <property type="entry name" value="Phosphorylase Kinase, domain 1"/>
    <property type="match status" value="1"/>
</dbReference>
<dbReference type="SMART" id="SM00179">
    <property type="entry name" value="EGF_CA"/>
    <property type="match status" value="2"/>
</dbReference>
<keyword evidence="17" id="KW-0325">Glycoprotein</keyword>
<keyword evidence="28" id="KW-1185">Reference proteome</keyword>
<evidence type="ECO:0000256" key="16">
    <source>
        <dbReference type="ARBA" id="ARBA00023170"/>
    </source>
</evidence>
<protein>
    <recommendedName>
        <fullName evidence="2">receptor protein-tyrosine kinase</fullName>
        <ecNumber evidence="2">2.7.10.1</ecNumber>
    </recommendedName>
</protein>
<feature type="region of interest" description="Disordered" evidence="23">
    <location>
        <begin position="334"/>
        <end position="355"/>
    </location>
</feature>
<dbReference type="GO" id="GO:0016020">
    <property type="term" value="C:membrane"/>
    <property type="evidence" value="ECO:0007669"/>
    <property type="project" value="UniProtKB-SubCell"/>
</dbReference>
<dbReference type="SUPFAM" id="SSF57414">
    <property type="entry name" value="Hairpin loop containing domain-like"/>
    <property type="match status" value="2"/>
</dbReference>
<evidence type="ECO:0000256" key="11">
    <source>
        <dbReference type="ARBA" id="ARBA00022840"/>
    </source>
</evidence>
<feature type="domain" description="Apple" evidence="27">
    <location>
        <begin position="124"/>
        <end position="210"/>
    </location>
</feature>
<keyword evidence="16" id="KW-0675">Receptor</keyword>
<evidence type="ECO:0000256" key="7">
    <source>
        <dbReference type="ARBA" id="ARBA00022729"/>
    </source>
</evidence>
<evidence type="ECO:0000256" key="23">
    <source>
        <dbReference type="SAM" id="MobiDB-lite"/>
    </source>
</evidence>
<evidence type="ECO:0000256" key="24">
    <source>
        <dbReference type="SAM" id="Phobius"/>
    </source>
</evidence>
<keyword evidence="12 24" id="KW-1133">Transmembrane helix</keyword>
<comment type="catalytic activity">
    <reaction evidence="19">
        <text>L-tyrosyl-[protein] + ATP = O-phospho-L-tyrosyl-[protein] + ADP + H(+)</text>
        <dbReference type="Rhea" id="RHEA:10596"/>
        <dbReference type="Rhea" id="RHEA-COMP:10136"/>
        <dbReference type="Rhea" id="RHEA-COMP:20101"/>
        <dbReference type="ChEBI" id="CHEBI:15378"/>
        <dbReference type="ChEBI" id="CHEBI:30616"/>
        <dbReference type="ChEBI" id="CHEBI:46858"/>
        <dbReference type="ChEBI" id="CHEBI:61978"/>
        <dbReference type="ChEBI" id="CHEBI:456216"/>
        <dbReference type="EC" id="2.7.10.1"/>
    </reaction>
</comment>
<dbReference type="Proteomes" id="UP000001554">
    <property type="component" value="Chromosome 15"/>
</dbReference>
<gene>
    <name evidence="29" type="primary">LOC118431379</name>
</gene>
<dbReference type="PROSITE" id="PS00109">
    <property type="entry name" value="PROTEIN_KINASE_TYR"/>
    <property type="match status" value="1"/>
</dbReference>
<dbReference type="InterPro" id="IPR000719">
    <property type="entry name" value="Prot_kinase_dom"/>
</dbReference>
<keyword evidence="6 24" id="KW-0812">Transmembrane</keyword>
<evidence type="ECO:0000256" key="10">
    <source>
        <dbReference type="ARBA" id="ARBA00022777"/>
    </source>
</evidence>
<dbReference type="InterPro" id="IPR020635">
    <property type="entry name" value="Tyr_kinase_cat_dom"/>
</dbReference>
<dbReference type="AlphaFoldDB" id="A0A9J7MCK1"/>
<keyword evidence="11 22" id="KW-0067">ATP-binding</keyword>
<evidence type="ECO:0000259" key="27">
    <source>
        <dbReference type="PROSITE" id="PS50948"/>
    </source>
</evidence>
<feature type="domain" description="EGF-like" evidence="26">
    <location>
        <begin position="247"/>
        <end position="283"/>
    </location>
</feature>
<evidence type="ECO:0000256" key="4">
    <source>
        <dbReference type="ARBA" id="ARBA00022553"/>
    </source>
</evidence>
<dbReference type="InterPro" id="IPR011009">
    <property type="entry name" value="Kinase-like_dom_sf"/>
</dbReference>
<dbReference type="CDD" id="cd09487">
    <property type="entry name" value="SAM_superfamily"/>
    <property type="match status" value="1"/>
</dbReference>
<dbReference type="InterPro" id="IPR001881">
    <property type="entry name" value="EGF-like_Ca-bd_dom"/>
</dbReference>
<dbReference type="Gene3D" id="2.10.25.10">
    <property type="entry name" value="Laminin"/>
    <property type="match status" value="2"/>
</dbReference>
<evidence type="ECO:0000256" key="14">
    <source>
        <dbReference type="ARBA" id="ARBA00023137"/>
    </source>
</evidence>
<evidence type="ECO:0000256" key="18">
    <source>
        <dbReference type="ARBA" id="ARBA00023319"/>
    </source>
</evidence>
<accession>A0A9J7MCK1</accession>
<dbReference type="Gene3D" id="1.10.510.10">
    <property type="entry name" value="Transferase(Phosphotransferase) domain 1"/>
    <property type="match status" value="1"/>
</dbReference>
<feature type="transmembrane region" description="Helical" evidence="24">
    <location>
        <begin position="300"/>
        <end position="324"/>
    </location>
</feature>
<feature type="domain" description="Apple" evidence="27">
    <location>
        <begin position="27"/>
        <end position="121"/>
    </location>
</feature>
<evidence type="ECO:0000256" key="2">
    <source>
        <dbReference type="ARBA" id="ARBA00011902"/>
    </source>
</evidence>
<keyword evidence="4" id="KW-0597">Phosphoprotein</keyword>
<dbReference type="FunFam" id="3.30.200.20:FF:000593">
    <property type="entry name" value="Predicted protein"/>
    <property type="match status" value="1"/>
</dbReference>
<evidence type="ECO:0000313" key="29">
    <source>
        <dbReference type="RefSeq" id="XP_035698423.1"/>
    </source>
</evidence>
<dbReference type="CDD" id="cd00054">
    <property type="entry name" value="EGF_CA"/>
    <property type="match status" value="2"/>
</dbReference>
<dbReference type="PROSITE" id="PS00107">
    <property type="entry name" value="PROTEIN_KINASE_ATP"/>
    <property type="match status" value="1"/>
</dbReference>
<evidence type="ECO:0000256" key="15">
    <source>
        <dbReference type="ARBA" id="ARBA00023157"/>
    </source>
</evidence>
<dbReference type="InterPro" id="IPR013761">
    <property type="entry name" value="SAM/pointed_sf"/>
</dbReference>
<evidence type="ECO:0000256" key="5">
    <source>
        <dbReference type="ARBA" id="ARBA00022679"/>
    </source>
</evidence>
<dbReference type="Pfam" id="PF07714">
    <property type="entry name" value="PK_Tyr_Ser-Thr"/>
    <property type="match status" value="1"/>
</dbReference>
<evidence type="ECO:0000256" key="19">
    <source>
        <dbReference type="ARBA" id="ARBA00051243"/>
    </source>
</evidence>
<dbReference type="InterPro" id="IPR000742">
    <property type="entry name" value="EGF"/>
</dbReference>
<dbReference type="PRINTS" id="PR00109">
    <property type="entry name" value="TYRKINASE"/>
</dbReference>
<evidence type="ECO:0000256" key="22">
    <source>
        <dbReference type="PROSITE-ProRule" id="PRU10141"/>
    </source>
</evidence>
<keyword evidence="15 21" id="KW-1015">Disulfide bond</keyword>
<dbReference type="PANTHER" id="PTHR24416">
    <property type="entry name" value="TYROSINE-PROTEIN KINASE RECEPTOR"/>
    <property type="match status" value="1"/>
</dbReference>
<keyword evidence="3 21" id="KW-0245">EGF-like domain</keyword>
<evidence type="ECO:0000256" key="20">
    <source>
        <dbReference type="ARBA" id="ARBA00056965"/>
    </source>
</evidence>
<dbReference type="FunFam" id="2.10.25.10:FF:000122">
    <property type="entry name" value="Protein crumbs homolog 2"/>
    <property type="match status" value="1"/>
</dbReference>
<name>A0A9J7MCK1_BRAFL</name>
<dbReference type="PROSITE" id="PS50011">
    <property type="entry name" value="PROTEIN_KINASE_DOM"/>
    <property type="match status" value="1"/>
</dbReference>
<dbReference type="GO" id="GO:0005509">
    <property type="term" value="F:calcium ion binding"/>
    <property type="evidence" value="ECO:0007669"/>
    <property type="project" value="InterPro"/>
</dbReference>
<dbReference type="PROSITE" id="PS50948">
    <property type="entry name" value="PAN"/>
    <property type="match status" value="2"/>
</dbReference>
<feature type="domain" description="EGF-like" evidence="26">
    <location>
        <begin position="206"/>
        <end position="245"/>
    </location>
</feature>
<feature type="binding site" evidence="22">
    <location>
        <position position="490"/>
    </location>
    <ligand>
        <name>ATP</name>
        <dbReference type="ChEBI" id="CHEBI:30616"/>
    </ligand>
</feature>
<dbReference type="PROSITE" id="PS50026">
    <property type="entry name" value="EGF_3"/>
    <property type="match status" value="2"/>
</dbReference>
<keyword evidence="9 22" id="KW-0547">Nucleotide-binding</keyword>
<evidence type="ECO:0000259" key="26">
    <source>
        <dbReference type="PROSITE" id="PS50026"/>
    </source>
</evidence>
<comment type="caution">
    <text evidence="21">Lacks conserved residue(s) required for the propagation of feature annotation.</text>
</comment>
<dbReference type="GO" id="GO:0004714">
    <property type="term" value="F:transmembrane receptor protein tyrosine kinase activity"/>
    <property type="evidence" value="ECO:0007669"/>
    <property type="project" value="UniProtKB-EC"/>
</dbReference>
<keyword evidence="7" id="KW-0732">Signal</keyword>
<keyword evidence="5" id="KW-0808">Transferase</keyword>
<evidence type="ECO:0000256" key="13">
    <source>
        <dbReference type="ARBA" id="ARBA00023136"/>
    </source>
</evidence>
<dbReference type="GO" id="GO:0005524">
    <property type="term" value="F:ATP binding"/>
    <property type="evidence" value="ECO:0007669"/>
    <property type="project" value="UniProtKB-UniRule"/>
</dbReference>
<dbReference type="CDD" id="cd00192">
    <property type="entry name" value="PTKc"/>
    <property type="match status" value="1"/>
</dbReference>
<dbReference type="InterPro" id="IPR024731">
    <property type="entry name" value="NELL2-like_EGF"/>
</dbReference>
<dbReference type="FunFam" id="1.10.510.10:FF:001773">
    <property type="entry name" value="Uncharacterized protein"/>
    <property type="match status" value="1"/>
</dbReference>
<dbReference type="InterPro" id="IPR050122">
    <property type="entry name" value="RTK"/>
</dbReference>
<keyword evidence="8" id="KW-0677">Repeat</keyword>
<dbReference type="PROSITE" id="PS00022">
    <property type="entry name" value="EGF_1"/>
    <property type="match status" value="1"/>
</dbReference>
<evidence type="ECO:0000256" key="17">
    <source>
        <dbReference type="ARBA" id="ARBA00023180"/>
    </source>
</evidence>
<dbReference type="PANTHER" id="PTHR24416:SF617">
    <property type="entry name" value="RET ONCOGENE, ISOFORM A"/>
    <property type="match status" value="1"/>
</dbReference>
<sequence length="742" mass="81135">MGSLWEVHVAQCRRCATGSVVIVLIFCAFLGVSADVDFVRYFGYYSNKALGGFNDEIINGLTASECAAECLAGTTNVPFGFCRSFDYRSGNQRCVLSREDQNTVSQSLDPDIGNRYHQLNDPFSFFTKTPDAGLNGFNTHVLSSYNATQCALRCLLGTDTVSTVNCRSFEYDKVYNKCILSVEDGITEPSEVGAAGSYPRFDFYQRNGECDSSPCRNSGTCRNSFDSPESYTCTCLPGWGGDNCETDIDACSPNPCHAQATCTDNPPPALDATCTCNPGYTGDGLASGGTGCSETASSSVAAIIGGTVAAVALLLILGAGLIFYRRRQKSHNQAGNRDVALTDIGDPPETGSGNEAFVHEVDTKKGHKRLSQLATVHDVKDFLEANGLKELTKSFKEHDVDGRALRGMNDAILKDLIPKAGPRARLTALLTEMKTPANPDDPVVSTSNLNYWEIPRANLKLGRRLGRGQFGEVRLGKVQNRGVTTTVAVKTLKSSASDSDKKDLLGELEILVTVGRHDNIISLVGACTKDDPLTIVVEYASNGCLRDWLKSNSAEEYQNQPAPTSDLPMEQLIQFGIDVAAGMSHLAAMQCVHRDLAARNILLGENLVAKVSDFGLSRDIYESEEYVKTAKSKLPLRWMAYESLFYSVYTTQSDVWSFGVLLWEIMAMGHLPYEGMKGKQMMDMIKDGGRLEKPLHCPDEIFVVMQDCWRTLPEERPSFPQLKTNLGRIIQAHKTYASLLQE</sequence>
<evidence type="ECO:0000256" key="21">
    <source>
        <dbReference type="PROSITE-ProRule" id="PRU00076"/>
    </source>
</evidence>
<dbReference type="SMART" id="SM00473">
    <property type="entry name" value="PAN_AP"/>
    <property type="match status" value="2"/>
</dbReference>
<dbReference type="Pfam" id="PF00008">
    <property type="entry name" value="EGF"/>
    <property type="match status" value="1"/>
</dbReference>
<proteinExistence type="predicted"/>
<dbReference type="InterPro" id="IPR001245">
    <property type="entry name" value="Ser-Thr/Tyr_kinase_cat_dom"/>
</dbReference>
<comment type="function">
    <text evidence="20">Receptor for basic fibroblast growth factor.</text>
</comment>
<evidence type="ECO:0000256" key="1">
    <source>
        <dbReference type="ARBA" id="ARBA00004479"/>
    </source>
</evidence>
<evidence type="ECO:0000313" key="28">
    <source>
        <dbReference type="Proteomes" id="UP000001554"/>
    </source>
</evidence>
<keyword evidence="14" id="KW-0829">Tyrosine-protein kinase</keyword>
<dbReference type="SUPFAM" id="SSF47769">
    <property type="entry name" value="SAM/Pointed domain"/>
    <property type="match status" value="1"/>
</dbReference>
<dbReference type="CDD" id="cd01099">
    <property type="entry name" value="PAN_AP_HGF"/>
    <property type="match status" value="1"/>
</dbReference>
<keyword evidence="18" id="KW-0393">Immunoglobulin domain</keyword>
<dbReference type="SUPFAM" id="SSF57196">
    <property type="entry name" value="EGF/Laminin"/>
    <property type="match status" value="2"/>
</dbReference>
<organism evidence="28 29">
    <name type="scientific">Branchiostoma floridae</name>
    <name type="common">Florida lancelet</name>
    <name type="synonym">Amphioxus</name>
    <dbReference type="NCBI Taxonomy" id="7739"/>
    <lineage>
        <taxon>Eukaryota</taxon>
        <taxon>Metazoa</taxon>
        <taxon>Chordata</taxon>
        <taxon>Cephalochordata</taxon>
        <taxon>Leptocardii</taxon>
        <taxon>Amphioxiformes</taxon>
        <taxon>Branchiostomatidae</taxon>
        <taxon>Branchiostoma</taxon>
    </lineage>
</organism>
<dbReference type="SUPFAM" id="SSF56112">
    <property type="entry name" value="Protein kinase-like (PK-like)"/>
    <property type="match status" value="1"/>
</dbReference>
<dbReference type="InterPro" id="IPR001660">
    <property type="entry name" value="SAM"/>
</dbReference>
<evidence type="ECO:0000256" key="3">
    <source>
        <dbReference type="ARBA" id="ARBA00022536"/>
    </source>
</evidence>
<keyword evidence="10" id="KW-0418">Kinase</keyword>
<dbReference type="Gene3D" id="1.10.150.50">
    <property type="entry name" value="Transcription Factor, Ets-1"/>
    <property type="match status" value="1"/>
</dbReference>
<evidence type="ECO:0000256" key="9">
    <source>
        <dbReference type="ARBA" id="ARBA00022741"/>
    </source>
</evidence>
<keyword evidence="13 24" id="KW-0472">Membrane</keyword>
<dbReference type="SMART" id="SM00181">
    <property type="entry name" value="EGF"/>
    <property type="match status" value="2"/>
</dbReference>
<evidence type="ECO:0000256" key="6">
    <source>
        <dbReference type="ARBA" id="ARBA00022692"/>
    </source>
</evidence>
<dbReference type="RefSeq" id="XP_035698423.1">
    <property type="nucleotide sequence ID" value="XM_035842530.1"/>
</dbReference>
<feature type="disulfide bond" evidence="21">
    <location>
        <begin position="235"/>
        <end position="244"/>
    </location>
</feature>
<comment type="subcellular location">
    <subcellularLocation>
        <location evidence="1">Membrane</location>
        <topology evidence="1">Single-pass type I membrane protein</topology>
    </subcellularLocation>
</comment>